<dbReference type="AlphaFoldDB" id="A0A1S4EBA5"/>
<evidence type="ECO:0000313" key="4">
    <source>
        <dbReference type="RefSeq" id="XP_017299486.1"/>
    </source>
</evidence>
<dbReference type="RefSeq" id="XP_017299486.1">
    <property type="nucleotide sequence ID" value="XM_017443997.2"/>
</dbReference>
<keyword evidence="2" id="KW-0812">Transmembrane</keyword>
<dbReference type="PaxDb" id="121845-A0A1S4EBA5"/>
<name>A0A1S4EBA5_DIACI</name>
<feature type="region of interest" description="Disordered" evidence="1">
    <location>
        <begin position="98"/>
        <end position="117"/>
    </location>
</feature>
<reference evidence="4" key="1">
    <citation type="submission" date="2025-08" db="UniProtKB">
        <authorList>
            <consortium name="RefSeq"/>
        </authorList>
    </citation>
    <scope>IDENTIFICATION</scope>
</reference>
<keyword evidence="2" id="KW-0472">Membrane</keyword>
<evidence type="ECO:0000313" key="3">
    <source>
        <dbReference type="Proteomes" id="UP000079169"/>
    </source>
</evidence>
<evidence type="ECO:0000256" key="1">
    <source>
        <dbReference type="SAM" id="MobiDB-lite"/>
    </source>
</evidence>
<keyword evidence="2" id="KW-1133">Transmembrane helix</keyword>
<protein>
    <submittedName>
        <fullName evidence="4">Uncharacterized protein LOC103509771</fullName>
    </submittedName>
</protein>
<organism evidence="3 4">
    <name type="scientific">Diaphorina citri</name>
    <name type="common">Asian citrus psyllid</name>
    <dbReference type="NCBI Taxonomy" id="121845"/>
    <lineage>
        <taxon>Eukaryota</taxon>
        <taxon>Metazoa</taxon>
        <taxon>Ecdysozoa</taxon>
        <taxon>Arthropoda</taxon>
        <taxon>Hexapoda</taxon>
        <taxon>Insecta</taxon>
        <taxon>Pterygota</taxon>
        <taxon>Neoptera</taxon>
        <taxon>Paraneoptera</taxon>
        <taxon>Hemiptera</taxon>
        <taxon>Sternorrhyncha</taxon>
        <taxon>Psylloidea</taxon>
        <taxon>Psyllidae</taxon>
        <taxon>Diaphorininae</taxon>
        <taxon>Diaphorina</taxon>
    </lineage>
</organism>
<gene>
    <name evidence="4" type="primary">LOC103509771</name>
</gene>
<feature type="compositionally biased region" description="Acidic residues" evidence="1">
    <location>
        <begin position="98"/>
        <end position="111"/>
    </location>
</feature>
<feature type="transmembrane region" description="Helical" evidence="2">
    <location>
        <begin position="22"/>
        <end position="45"/>
    </location>
</feature>
<proteinExistence type="predicted"/>
<keyword evidence="3" id="KW-1185">Reference proteome</keyword>
<dbReference type="GeneID" id="103509771"/>
<evidence type="ECO:0000256" key="2">
    <source>
        <dbReference type="SAM" id="Phobius"/>
    </source>
</evidence>
<sequence>MTDDVFPAGKPREKDNSKYLQCILPFICLLQVMSVVSVCVCFYMYKVTSDDYDSLARDFRLLRMEMENNISAKILEVQQLSKNISVAKKSLYEYEDSSYDNYDTDDVEDVGDTAPPPPLPIGPASEEQNNYHPNVGSKVTPKSQQVEDFNIPDHNTDATKEDRVPLDTNTTRQKPATVTTEENTSRYRRQTIFYTNNSTQEDVSIISGFDILLNGTPTMKCVSTGLPPSI</sequence>
<accession>A0A1S4EBA5</accession>
<dbReference type="KEGG" id="dci:103509771"/>
<dbReference type="Proteomes" id="UP000079169">
    <property type="component" value="Unplaced"/>
</dbReference>